<feature type="region of interest" description="Disordered" evidence="5">
    <location>
        <begin position="924"/>
        <end position="978"/>
    </location>
</feature>
<feature type="transmembrane region" description="Helical" evidence="6">
    <location>
        <begin position="177"/>
        <end position="196"/>
    </location>
</feature>
<dbReference type="GO" id="GO:0015179">
    <property type="term" value="F:L-amino acid transmembrane transporter activity"/>
    <property type="evidence" value="ECO:0007669"/>
    <property type="project" value="TreeGrafter"/>
</dbReference>
<feature type="transmembrane region" description="Helical" evidence="6">
    <location>
        <begin position="84"/>
        <end position="113"/>
    </location>
</feature>
<feature type="region of interest" description="Disordered" evidence="5">
    <location>
        <begin position="733"/>
        <end position="843"/>
    </location>
</feature>
<evidence type="ECO:0000256" key="5">
    <source>
        <dbReference type="SAM" id="MobiDB-lite"/>
    </source>
</evidence>
<evidence type="ECO:0000256" key="3">
    <source>
        <dbReference type="ARBA" id="ARBA00022989"/>
    </source>
</evidence>
<feature type="transmembrane region" description="Helical" evidence="6">
    <location>
        <begin position="287"/>
        <end position="306"/>
    </location>
</feature>
<feature type="region of interest" description="Disordered" evidence="5">
    <location>
        <begin position="856"/>
        <end position="881"/>
    </location>
</feature>
<feature type="compositionally biased region" description="Low complexity" evidence="5">
    <location>
        <begin position="822"/>
        <end position="832"/>
    </location>
</feature>
<gene>
    <name evidence="7" type="ORF">RRG08_028791</name>
</gene>
<name>A0AAE0XTB9_9GAST</name>
<feature type="transmembrane region" description="Helical" evidence="6">
    <location>
        <begin position="326"/>
        <end position="346"/>
    </location>
</feature>
<keyword evidence="2 6" id="KW-0812">Transmembrane</keyword>
<dbReference type="Proteomes" id="UP001283361">
    <property type="component" value="Unassembled WGS sequence"/>
</dbReference>
<feature type="compositionally biased region" description="Acidic residues" evidence="5">
    <location>
        <begin position="733"/>
        <end position="747"/>
    </location>
</feature>
<feature type="transmembrane region" description="Helical" evidence="6">
    <location>
        <begin position="465"/>
        <end position="483"/>
    </location>
</feature>
<evidence type="ECO:0000256" key="1">
    <source>
        <dbReference type="ARBA" id="ARBA00004141"/>
    </source>
</evidence>
<feature type="compositionally biased region" description="Acidic residues" evidence="5">
    <location>
        <begin position="833"/>
        <end position="843"/>
    </location>
</feature>
<feature type="transmembrane region" description="Helical" evidence="6">
    <location>
        <begin position="438"/>
        <end position="459"/>
    </location>
</feature>
<dbReference type="InterPro" id="IPR002293">
    <property type="entry name" value="AA/rel_permease1"/>
</dbReference>
<keyword evidence="8" id="KW-1185">Reference proteome</keyword>
<feature type="transmembrane region" description="Helical" evidence="6">
    <location>
        <begin position="125"/>
        <end position="144"/>
    </location>
</feature>
<comment type="subcellular location">
    <subcellularLocation>
        <location evidence="1">Membrane</location>
        <topology evidence="1">Multi-pass membrane protein</topology>
    </subcellularLocation>
</comment>
<comment type="caution">
    <text evidence="7">The sequence shown here is derived from an EMBL/GenBank/DDBJ whole genome shotgun (WGS) entry which is preliminary data.</text>
</comment>
<feature type="transmembrane region" description="Helical" evidence="6">
    <location>
        <begin position="249"/>
        <end position="267"/>
    </location>
</feature>
<dbReference type="Gene3D" id="1.20.1740.10">
    <property type="entry name" value="Amino acid/polyamine transporter I"/>
    <property type="match status" value="1"/>
</dbReference>
<feature type="transmembrane region" description="Helical" evidence="6">
    <location>
        <begin position="208"/>
        <end position="229"/>
    </location>
</feature>
<reference evidence="7" key="1">
    <citation type="journal article" date="2023" name="G3 (Bethesda)">
        <title>A reference genome for the long-term kleptoplast-retaining sea slug Elysia crispata morphotype clarki.</title>
        <authorList>
            <person name="Eastman K.E."/>
            <person name="Pendleton A.L."/>
            <person name="Shaikh M.A."/>
            <person name="Suttiyut T."/>
            <person name="Ogas R."/>
            <person name="Tomko P."/>
            <person name="Gavelis G."/>
            <person name="Widhalm J.R."/>
            <person name="Wisecaver J.H."/>
        </authorList>
    </citation>
    <scope>NUCLEOTIDE SEQUENCE</scope>
    <source>
        <strain evidence="7">ECLA1</strain>
    </source>
</reference>
<keyword evidence="3 6" id="KW-1133">Transmembrane helix</keyword>
<dbReference type="PANTHER" id="PTHR11785">
    <property type="entry name" value="AMINO ACID TRANSPORTER"/>
    <property type="match status" value="1"/>
</dbReference>
<evidence type="ECO:0000256" key="4">
    <source>
        <dbReference type="ARBA" id="ARBA00023136"/>
    </source>
</evidence>
<feature type="transmembrane region" description="Helical" evidence="6">
    <location>
        <begin position="406"/>
        <end position="426"/>
    </location>
</feature>
<evidence type="ECO:0000313" key="8">
    <source>
        <dbReference type="Proteomes" id="UP001283361"/>
    </source>
</evidence>
<evidence type="ECO:0000256" key="6">
    <source>
        <dbReference type="SAM" id="Phobius"/>
    </source>
</evidence>
<keyword evidence="4 6" id="KW-0472">Membrane</keyword>
<dbReference type="Pfam" id="PF13520">
    <property type="entry name" value="AA_permease_2"/>
    <property type="match status" value="1"/>
</dbReference>
<feature type="transmembrane region" description="Helical" evidence="6">
    <location>
        <begin position="60"/>
        <end position="78"/>
    </location>
</feature>
<feature type="compositionally biased region" description="Low complexity" evidence="5">
    <location>
        <begin position="790"/>
        <end position="808"/>
    </location>
</feature>
<evidence type="ECO:0000256" key="2">
    <source>
        <dbReference type="ARBA" id="ARBA00022692"/>
    </source>
</evidence>
<organism evidence="7 8">
    <name type="scientific">Elysia crispata</name>
    <name type="common">lettuce slug</name>
    <dbReference type="NCBI Taxonomy" id="231223"/>
    <lineage>
        <taxon>Eukaryota</taxon>
        <taxon>Metazoa</taxon>
        <taxon>Spiralia</taxon>
        <taxon>Lophotrochozoa</taxon>
        <taxon>Mollusca</taxon>
        <taxon>Gastropoda</taxon>
        <taxon>Heterobranchia</taxon>
        <taxon>Euthyneura</taxon>
        <taxon>Panpulmonata</taxon>
        <taxon>Sacoglossa</taxon>
        <taxon>Placobranchoidea</taxon>
        <taxon>Plakobranchidae</taxon>
        <taxon>Elysia</taxon>
    </lineage>
</organism>
<feature type="region of interest" description="Disordered" evidence="5">
    <location>
        <begin position="582"/>
        <end position="605"/>
    </location>
</feature>
<feature type="compositionally biased region" description="Acidic residues" evidence="5">
    <location>
        <begin position="949"/>
        <end position="960"/>
    </location>
</feature>
<dbReference type="InterPro" id="IPR050598">
    <property type="entry name" value="AminoAcid_Transporter"/>
</dbReference>
<sequence>MDRARALRGGGFPSRRSVSWIIKHNDAPGDEENKEESKPSKASKPAAAPQVGDGLGKEIGLLYGGSLVLNAIIGPGIFGNPKGVLASVGSVGMCMVMWVFAGLFSMCAALCFAELRESVKREGVEYAYITEAFGPLAGFVYSWMRIAAAEPCSTAVFALAFADYVSDVIFDDCGPPVMFVTFVATIATVSMALVNVMSTKLSERVQMLASVGKVAALSTVVVIGIKRMVEGKTETIKTGFEGSNYNPTALGMACFNSLWAFGGWTNVNQVTSGIRKPPRNVPRVIKFILPLVLVLYILSVLSFFTTMTTTELVQSQAIGVTWAERVLGPASALISVSVGLICLGSVNATFLSAGRLSGVAARNNQMPDVVSWVHVSSKTPLISVCFRCVVAILLVCVATGQELLRFTMFTVWLFHGSSALALLILRFKNKDKKRPYKVDLWIPIVVVTVTSFLLLSPFLQVPERTFIVALVLIGLSLLSYHPINWLKSKEAINVPDKLIIWLQLFFRVAPKRDLRREKRSMMRRMSMFARDSILITPNVIQSPEQMRRFSRRMSRMSRRDRNGALSGSPALIRRLAELEKESVPEGLRRRNRRGSSMAEADRGAGMKRWRSNSMWAFKTDSKPSPAIIRKKPNRGSHSFTQADIKNLASPPSLPILKNRFNTTPEATVDSAPGALAPPNGVIQHPHSALRPVPSPIPEEEPSILSVTPTEDANGLGTQMYPLHALPQAYDEIQDSGEEEDEEEEAESETALQVVAGFESDGGSEYEVLATASEARRISVDPQELSDDAQSDFSLSSSSEDDSVSSLKSNESINIFKSLFAADSSSPGTSSSDDSGDDMVDEDLPTLPMYYYNTDELASDYSGSDSERYGNEGYVDNEEGVPVREDVGAEGAEWECSHMNDNKEVGSRTGPVAGWHVNPAFYLNMEDEDERTDAKDTGEGDTVSVPPEVDALEDEPNESDEGIQMKPYNSSSLAKDSNV</sequence>
<evidence type="ECO:0000313" key="7">
    <source>
        <dbReference type="EMBL" id="KAK3709756.1"/>
    </source>
</evidence>
<proteinExistence type="predicted"/>
<dbReference type="EMBL" id="JAWDGP010007653">
    <property type="protein sequence ID" value="KAK3709756.1"/>
    <property type="molecule type" value="Genomic_DNA"/>
</dbReference>
<feature type="region of interest" description="Disordered" evidence="5">
    <location>
        <begin position="1"/>
        <end position="51"/>
    </location>
</feature>
<dbReference type="PANTHER" id="PTHR11785:SF512">
    <property type="entry name" value="SOBREMESA, ISOFORM B"/>
    <property type="match status" value="1"/>
</dbReference>
<protein>
    <submittedName>
        <fullName evidence="7">Uncharacterized protein</fullName>
    </submittedName>
</protein>
<dbReference type="GO" id="GO:0016020">
    <property type="term" value="C:membrane"/>
    <property type="evidence" value="ECO:0007669"/>
    <property type="project" value="UniProtKB-SubCell"/>
</dbReference>
<dbReference type="AlphaFoldDB" id="A0AAE0XTB9"/>
<feature type="compositionally biased region" description="Low complexity" evidence="5">
    <location>
        <begin position="40"/>
        <end position="49"/>
    </location>
</feature>
<feature type="compositionally biased region" description="Polar residues" evidence="5">
    <location>
        <begin position="966"/>
        <end position="978"/>
    </location>
</feature>
<accession>A0AAE0XTB9</accession>